<sequence length="335" mass="37160">MLIVSADWEEERIPKALQNLVKRLSVQGNMAVDEEPSIPLEERKLTYAKLADGELPRTPTSINKSISQLLAKNRAKINASNRSEFLYPMSERRRRVQEASNSTSTTSETTSPPPSDTTPTTIDPSELGSCARTDAKPINRDEQMKYDIAKNNEGSLSRTMKASGPKQSEMSAEDEERVTAVRYPALDERLQNLETHFAVRYVPSPPRTLISRLKMLEDHIIKLEKEYPPWAALHFNQPNRGWPPPPRSTPIIVPVSLRSTNDYAHVPTPKIEDTPSSLSKSVSFASEPSESAPGSPSSSNAKPAQKPRNLKSSLHRAVMEKLQVQQAMNEIGGAG</sequence>
<protein>
    <submittedName>
        <fullName evidence="2">Uncharacterized protein</fullName>
    </submittedName>
</protein>
<feature type="compositionally biased region" description="Low complexity" evidence="1">
    <location>
        <begin position="117"/>
        <end position="126"/>
    </location>
</feature>
<evidence type="ECO:0000313" key="2">
    <source>
        <dbReference type="EMBL" id="TEB10257.1"/>
    </source>
</evidence>
<dbReference type="EMBL" id="QPFP01000475">
    <property type="protein sequence ID" value="TEB10257.1"/>
    <property type="molecule type" value="Genomic_DNA"/>
</dbReference>
<feature type="region of interest" description="Disordered" evidence="1">
    <location>
        <begin position="264"/>
        <end position="316"/>
    </location>
</feature>
<accession>A0A4Y7RPP8</accession>
<feature type="compositionally biased region" description="Polar residues" evidence="1">
    <location>
        <begin position="152"/>
        <end position="170"/>
    </location>
</feature>
<gene>
    <name evidence="2" type="ORF">FA13DRAFT_1653236</name>
</gene>
<feature type="compositionally biased region" description="Low complexity" evidence="1">
    <location>
        <begin position="279"/>
        <end position="304"/>
    </location>
</feature>
<reference evidence="2 3" key="1">
    <citation type="journal article" date="2019" name="Nat. Ecol. Evol.">
        <title>Megaphylogeny resolves global patterns of mushroom evolution.</title>
        <authorList>
            <person name="Varga T."/>
            <person name="Krizsan K."/>
            <person name="Foldi C."/>
            <person name="Dima B."/>
            <person name="Sanchez-Garcia M."/>
            <person name="Sanchez-Ramirez S."/>
            <person name="Szollosi G.J."/>
            <person name="Szarkandi J.G."/>
            <person name="Papp V."/>
            <person name="Albert L."/>
            <person name="Andreopoulos W."/>
            <person name="Angelini C."/>
            <person name="Antonin V."/>
            <person name="Barry K.W."/>
            <person name="Bougher N.L."/>
            <person name="Buchanan P."/>
            <person name="Buyck B."/>
            <person name="Bense V."/>
            <person name="Catcheside P."/>
            <person name="Chovatia M."/>
            <person name="Cooper J."/>
            <person name="Damon W."/>
            <person name="Desjardin D."/>
            <person name="Finy P."/>
            <person name="Geml J."/>
            <person name="Haridas S."/>
            <person name="Hughes K."/>
            <person name="Justo A."/>
            <person name="Karasinski D."/>
            <person name="Kautmanova I."/>
            <person name="Kiss B."/>
            <person name="Kocsube S."/>
            <person name="Kotiranta H."/>
            <person name="LaButti K.M."/>
            <person name="Lechner B.E."/>
            <person name="Liimatainen K."/>
            <person name="Lipzen A."/>
            <person name="Lukacs Z."/>
            <person name="Mihaltcheva S."/>
            <person name="Morgado L.N."/>
            <person name="Niskanen T."/>
            <person name="Noordeloos M.E."/>
            <person name="Ohm R.A."/>
            <person name="Ortiz-Santana B."/>
            <person name="Ovrebo C."/>
            <person name="Racz N."/>
            <person name="Riley R."/>
            <person name="Savchenko A."/>
            <person name="Shiryaev A."/>
            <person name="Soop K."/>
            <person name="Spirin V."/>
            <person name="Szebenyi C."/>
            <person name="Tomsovsky M."/>
            <person name="Tulloss R.E."/>
            <person name="Uehling J."/>
            <person name="Grigoriev I.V."/>
            <person name="Vagvolgyi C."/>
            <person name="Papp T."/>
            <person name="Martin F.M."/>
            <person name="Miettinen O."/>
            <person name="Hibbett D.S."/>
            <person name="Nagy L.G."/>
        </authorList>
    </citation>
    <scope>NUCLEOTIDE SEQUENCE [LARGE SCALE GENOMIC DNA]</scope>
    <source>
        <strain evidence="2 3">FP101781</strain>
    </source>
</reference>
<organism evidence="2 3">
    <name type="scientific">Coprinellus micaceus</name>
    <name type="common">Glistening ink-cap mushroom</name>
    <name type="synonym">Coprinus micaceus</name>
    <dbReference type="NCBI Taxonomy" id="71717"/>
    <lineage>
        <taxon>Eukaryota</taxon>
        <taxon>Fungi</taxon>
        <taxon>Dikarya</taxon>
        <taxon>Basidiomycota</taxon>
        <taxon>Agaricomycotina</taxon>
        <taxon>Agaricomycetes</taxon>
        <taxon>Agaricomycetidae</taxon>
        <taxon>Agaricales</taxon>
        <taxon>Agaricineae</taxon>
        <taxon>Psathyrellaceae</taxon>
        <taxon>Coprinellus</taxon>
    </lineage>
</organism>
<comment type="caution">
    <text evidence="2">The sequence shown here is derived from an EMBL/GenBank/DDBJ whole genome shotgun (WGS) entry which is preliminary data.</text>
</comment>
<feature type="compositionally biased region" description="Basic and acidic residues" evidence="1">
    <location>
        <begin position="133"/>
        <end position="150"/>
    </location>
</feature>
<feature type="region of interest" description="Disordered" evidence="1">
    <location>
        <begin position="84"/>
        <end position="176"/>
    </location>
</feature>
<proteinExistence type="predicted"/>
<dbReference type="OrthoDB" id="5531344at2759"/>
<dbReference type="Proteomes" id="UP000298030">
    <property type="component" value="Unassembled WGS sequence"/>
</dbReference>
<evidence type="ECO:0000256" key="1">
    <source>
        <dbReference type="SAM" id="MobiDB-lite"/>
    </source>
</evidence>
<dbReference type="STRING" id="71717.A0A4Y7RPP8"/>
<evidence type="ECO:0000313" key="3">
    <source>
        <dbReference type="Proteomes" id="UP000298030"/>
    </source>
</evidence>
<keyword evidence="3" id="KW-1185">Reference proteome</keyword>
<name>A0A4Y7RPP8_COPMI</name>
<dbReference type="AlphaFoldDB" id="A0A4Y7RPP8"/>